<evidence type="ECO:0000256" key="2">
    <source>
        <dbReference type="ARBA" id="ARBA00022692"/>
    </source>
</evidence>
<proteinExistence type="predicted"/>
<dbReference type="InterPro" id="IPR036869">
    <property type="entry name" value="J_dom_sf"/>
</dbReference>
<evidence type="ECO:0000256" key="5">
    <source>
        <dbReference type="SAM" id="MobiDB-lite"/>
    </source>
</evidence>
<dbReference type="PANTHER" id="PTHR43908:SF3">
    <property type="entry name" value="AT29763P-RELATED"/>
    <property type="match status" value="1"/>
</dbReference>
<dbReference type="Proteomes" id="UP001652661">
    <property type="component" value="Chromosome 2L"/>
</dbReference>
<keyword evidence="4 6" id="KW-0472">Membrane</keyword>
<reference evidence="9" key="2">
    <citation type="submission" date="2025-08" db="UniProtKB">
        <authorList>
            <consortium name="RefSeq"/>
        </authorList>
    </citation>
    <scope>IDENTIFICATION</scope>
    <source>
        <strain evidence="9">14028-0561.14</strain>
        <tissue evidence="9">Whole fly</tissue>
    </source>
</reference>
<evidence type="ECO:0000256" key="3">
    <source>
        <dbReference type="ARBA" id="ARBA00022989"/>
    </source>
</evidence>
<dbReference type="SMART" id="SM00271">
    <property type="entry name" value="DnaJ"/>
    <property type="match status" value="1"/>
</dbReference>
<keyword evidence="2 6" id="KW-0812">Transmembrane</keyword>
<evidence type="ECO:0000256" key="4">
    <source>
        <dbReference type="ARBA" id="ARBA00023136"/>
    </source>
</evidence>
<dbReference type="Pfam" id="PF09320">
    <property type="entry name" value="DUF1977"/>
    <property type="match status" value="1"/>
</dbReference>
<dbReference type="InterPro" id="IPR001623">
    <property type="entry name" value="DnaJ_domain"/>
</dbReference>
<protein>
    <submittedName>
        <fullName evidence="9">DnaJ homolog subfamily B member 14 isoform X2</fullName>
    </submittedName>
</protein>
<dbReference type="Pfam" id="PF00226">
    <property type="entry name" value="DnaJ"/>
    <property type="match status" value="1"/>
</dbReference>
<evidence type="ECO:0000313" key="9">
    <source>
        <dbReference type="RefSeq" id="XP_070139315.1"/>
    </source>
</evidence>
<name>A0ABM4G9G1_DROKI</name>
<reference evidence="8" key="1">
    <citation type="submission" date="2025-05" db="UniProtKB">
        <authorList>
            <consortium name="RefSeq"/>
        </authorList>
    </citation>
    <scope>NUCLEOTIDE SEQUENCE [LARGE SCALE GENOMIC DNA]</scope>
    <source>
        <strain evidence="8">14028-0561.14</strain>
    </source>
</reference>
<dbReference type="CDD" id="cd06257">
    <property type="entry name" value="DnaJ"/>
    <property type="match status" value="1"/>
</dbReference>
<comment type="subcellular location">
    <subcellularLocation>
        <location evidence="1">Membrane</location>
        <topology evidence="1">Single-pass membrane protein</topology>
    </subcellularLocation>
</comment>
<organism evidence="8 9">
    <name type="scientific">Drosophila kikkawai</name>
    <name type="common">Fruit fly</name>
    <dbReference type="NCBI Taxonomy" id="30033"/>
    <lineage>
        <taxon>Eukaryota</taxon>
        <taxon>Metazoa</taxon>
        <taxon>Ecdysozoa</taxon>
        <taxon>Arthropoda</taxon>
        <taxon>Hexapoda</taxon>
        <taxon>Insecta</taxon>
        <taxon>Pterygota</taxon>
        <taxon>Neoptera</taxon>
        <taxon>Endopterygota</taxon>
        <taxon>Diptera</taxon>
        <taxon>Brachycera</taxon>
        <taxon>Muscomorpha</taxon>
        <taxon>Ephydroidea</taxon>
        <taxon>Drosophilidae</taxon>
        <taxon>Drosophila</taxon>
        <taxon>Sophophora</taxon>
    </lineage>
</organism>
<dbReference type="SUPFAM" id="SSF46565">
    <property type="entry name" value="Chaperone J-domain"/>
    <property type="match status" value="1"/>
</dbReference>
<evidence type="ECO:0000313" key="8">
    <source>
        <dbReference type="Proteomes" id="UP001652661"/>
    </source>
</evidence>
<evidence type="ECO:0000259" key="7">
    <source>
        <dbReference type="PROSITE" id="PS50076"/>
    </source>
</evidence>
<keyword evidence="8" id="KW-1185">Reference proteome</keyword>
<accession>A0ABM4G9G1</accession>
<dbReference type="Gene3D" id="1.10.287.110">
    <property type="entry name" value="DnaJ domain"/>
    <property type="match status" value="1"/>
</dbReference>
<sequence>MGVRQRRRLCIDLVVTDLSLGSYEQALLRINEALANSTDHGEILALLELKNIIVRLRLKSDAQKTIGPTRQSDALPHVFTSDMLDVVQKVLRCRSHYEVLRVSHHATYSEVKRAYHKLALRLHPDKNQAPGAEQAFRRISEAADCLTDCQKRIAYNLVTSVADCHGQQRSEYEDYLSGSGCEEDEEEDKPKTGHRRPYQAANQRKPQSQSLYQTEQLVIGVVAALVFLFITMHYIAAAPVYSFTPTRTHSLHRVTQASHIAYYISPKNLAKFTEQQLIKLEREIEQVYISDIKLKCKQERSLREFESSSRNYRRSISVSPSRGYIATKGAAGQQSKAIGASHANANARLPDGVPTRKDGGRLTALRESTFARSAAVDYKLIIRNLPSVFSAKSR</sequence>
<dbReference type="PANTHER" id="PTHR43908">
    <property type="entry name" value="AT29763P-RELATED"/>
    <property type="match status" value="1"/>
</dbReference>
<dbReference type="GeneID" id="108080719"/>
<dbReference type="RefSeq" id="XP_070139315.1">
    <property type="nucleotide sequence ID" value="XM_070283214.1"/>
</dbReference>
<feature type="region of interest" description="Disordered" evidence="5">
    <location>
        <begin position="175"/>
        <end position="207"/>
    </location>
</feature>
<keyword evidence="3 6" id="KW-1133">Transmembrane helix</keyword>
<evidence type="ECO:0000256" key="1">
    <source>
        <dbReference type="ARBA" id="ARBA00004167"/>
    </source>
</evidence>
<dbReference type="PRINTS" id="PR00625">
    <property type="entry name" value="JDOMAIN"/>
</dbReference>
<evidence type="ECO:0000256" key="6">
    <source>
        <dbReference type="SAM" id="Phobius"/>
    </source>
</evidence>
<dbReference type="InterPro" id="IPR051100">
    <property type="entry name" value="DnaJ_subfamily_B/C"/>
</dbReference>
<feature type="domain" description="J" evidence="7">
    <location>
        <begin position="95"/>
        <end position="176"/>
    </location>
</feature>
<feature type="transmembrane region" description="Helical" evidence="6">
    <location>
        <begin position="217"/>
        <end position="236"/>
    </location>
</feature>
<dbReference type="PROSITE" id="PS50076">
    <property type="entry name" value="DNAJ_2"/>
    <property type="match status" value="1"/>
</dbReference>
<dbReference type="InterPro" id="IPR015399">
    <property type="entry name" value="DUF1977_DnaJ-like"/>
</dbReference>
<gene>
    <name evidence="9" type="primary">LOC108080719</name>
</gene>